<dbReference type="PANTHER" id="PTHR47545">
    <property type="entry name" value="MULTIFUNCTIONAL CCA PROTEIN"/>
    <property type="match status" value="1"/>
</dbReference>
<evidence type="ECO:0000259" key="2">
    <source>
        <dbReference type="SMART" id="SM00471"/>
    </source>
</evidence>
<dbReference type="InterPro" id="IPR003607">
    <property type="entry name" value="HD/PDEase_dom"/>
</dbReference>
<dbReference type="Gene3D" id="1.10.3090.10">
    <property type="entry name" value="cca-adding enzyme, domain 2"/>
    <property type="match status" value="1"/>
</dbReference>
<dbReference type="EMBL" id="FLUN01000001">
    <property type="protein sequence ID" value="SBW09273.1"/>
    <property type="molecule type" value="Genomic_DNA"/>
</dbReference>
<dbReference type="InterPro" id="IPR050124">
    <property type="entry name" value="tRNA_CCA-adding_enzyme"/>
</dbReference>
<sequence>MVSGNALFKEIEQHLLLDQKPSLYLSGLSPALGEYPFRLLERLLDTPQSPQHHPEGNVWNHTLLVVDAAAEVKEKSSDPRAFMWAALLHDIGKPATTVHRKNKITSYDHDKLGAQLAKEFLCVFTADTEFVERVVNLVRYHMQILFVIQDLPFAEVAQMKRDIDIREVALLGLCDRLGRKGGNRRREHENIRIFLKKCGVQSGELLYDTIETQK</sequence>
<proteinExistence type="predicted"/>
<reference evidence="3" key="1">
    <citation type="submission" date="2016-04" db="EMBL/GenBank/DDBJ databases">
        <authorList>
            <person name="Evans L.H."/>
            <person name="Alamgir A."/>
            <person name="Owens N."/>
            <person name="Weber N.D."/>
            <person name="Virtaneva K."/>
            <person name="Barbian K."/>
            <person name="Babar A."/>
            <person name="Rosenke K."/>
        </authorList>
    </citation>
    <scope>NUCLEOTIDE SEQUENCE</scope>
    <source>
        <strain evidence="3">86</strain>
    </source>
</reference>
<name>A0A212KC80_9FIRM</name>
<feature type="domain" description="HD/PDEase" evidence="2">
    <location>
        <begin position="54"/>
        <end position="189"/>
    </location>
</feature>
<dbReference type="InterPro" id="IPR006675">
    <property type="entry name" value="HDIG_dom"/>
</dbReference>
<dbReference type="AlphaFoldDB" id="A0A212KC80"/>
<evidence type="ECO:0000256" key="1">
    <source>
        <dbReference type="ARBA" id="ARBA00022741"/>
    </source>
</evidence>
<dbReference type="PANTHER" id="PTHR47545:SF2">
    <property type="entry name" value="CC-ADDING TRNA NUCLEOTIDYLTRANSFERASE"/>
    <property type="match status" value="1"/>
</dbReference>
<dbReference type="CDD" id="cd00077">
    <property type="entry name" value="HDc"/>
    <property type="match status" value="1"/>
</dbReference>
<dbReference type="NCBIfam" id="TIGR00277">
    <property type="entry name" value="HDIG"/>
    <property type="match status" value="1"/>
</dbReference>
<dbReference type="InterPro" id="IPR006674">
    <property type="entry name" value="HD_domain"/>
</dbReference>
<accession>A0A212KC80</accession>
<gene>
    <name evidence="3" type="ORF">KL86CLO1_12618</name>
</gene>
<organism evidence="3">
    <name type="scientific">uncultured Eubacteriales bacterium</name>
    <dbReference type="NCBI Taxonomy" id="172733"/>
    <lineage>
        <taxon>Bacteria</taxon>
        <taxon>Bacillati</taxon>
        <taxon>Bacillota</taxon>
        <taxon>Clostridia</taxon>
        <taxon>Eubacteriales</taxon>
        <taxon>environmental samples</taxon>
    </lineage>
</organism>
<dbReference type="GO" id="GO:0000166">
    <property type="term" value="F:nucleotide binding"/>
    <property type="evidence" value="ECO:0007669"/>
    <property type="project" value="UniProtKB-KW"/>
</dbReference>
<dbReference type="Pfam" id="PF01966">
    <property type="entry name" value="HD"/>
    <property type="match status" value="1"/>
</dbReference>
<evidence type="ECO:0000313" key="3">
    <source>
        <dbReference type="EMBL" id="SBW09273.1"/>
    </source>
</evidence>
<keyword evidence="1" id="KW-0547">Nucleotide-binding</keyword>
<protein>
    <submittedName>
        <fullName evidence="3">Small, acid-soluble spore protein tlp</fullName>
    </submittedName>
</protein>
<dbReference type="SMART" id="SM00471">
    <property type="entry name" value="HDc"/>
    <property type="match status" value="1"/>
</dbReference>
<dbReference type="SUPFAM" id="SSF109604">
    <property type="entry name" value="HD-domain/PDEase-like"/>
    <property type="match status" value="1"/>
</dbReference>